<dbReference type="OrthoDB" id="3252971at2759"/>
<dbReference type="Proteomes" id="UP000559256">
    <property type="component" value="Unassembled WGS sequence"/>
</dbReference>
<proteinExistence type="predicted"/>
<sequence>MSLPIELVEEMIHCVVEVTFDVRFPSCHTPTAASRRDLLSCALSCSAFFHLTMKNLWSNSELMPLLKLLPGLEAIDGSYVLIGQLDEASLKRFDLYSSKVKTLVFSPPKGKDTGRQICLHLPDSLTTQTTSIIGPSAVWGEEVSRLTPCPVAILPDVGVDAVPSQDPSKRLQFTRQPFKSQSIPISVDEKTLGRDSLLNKIVLSPSETRAVTLACNKAKCTLTALLNSILILADVEKTLRTSHIDLKAENSTSLANAVEENWQKAEVWCVPANPADLRAYIYPRYQVAHGSCTTGGVVNLMLPTYHSMVAIRKCVTLKDGAVLRSWYDNPAYFWDYMVKDTQALLKTTAMQPPHVFHTTSAMEEAFCPMMAEDFGAIIPFRLESCLPQLGKWSDWSASDAEPPFLLADFAGGVRSHHSPLIIINCWEYNERLVLNIQGSKRKQTAEGWEIFGQVVREGLNQIVKQVDAKATSEKAKAVL</sequence>
<dbReference type="AlphaFoldDB" id="A0A8H5G3H1"/>
<keyword evidence="2" id="KW-1185">Reference proteome</keyword>
<evidence type="ECO:0000313" key="2">
    <source>
        <dbReference type="Proteomes" id="UP000559256"/>
    </source>
</evidence>
<protein>
    <submittedName>
        <fullName evidence="1">Uncharacterized protein</fullName>
    </submittedName>
</protein>
<gene>
    <name evidence="1" type="ORF">D9758_007491</name>
</gene>
<dbReference type="EMBL" id="JAACJM010000050">
    <property type="protein sequence ID" value="KAF5357618.1"/>
    <property type="molecule type" value="Genomic_DNA"/>
</dbReference>
<reference evidence="1 2" key="1">
    <citation type="journal article" date="2020" name="ISME J.">
        <title>Uncovering the hidden diversity of litter-decomposition mechanisms in mushroom-forming fungi.</title>
        <authorList>
            <person name="Floudas D."/>
            <person name="Bentzer J."/>
            <person name="Ahren D."/>
            <person name="Johansson T."/>
            <person name="Persson P."/>
            <person name="Tunlid A."/>
        </authorList>
    </citation>
    <scope>NUCLEOTIDE SEQUENCE [LARGE SCALE GENOMIC DNA]</scope>
    <source>
        <strain evidence="1 2">CBS 291.85</strain>
    </source>
</reference>
<comment type="caution">
    <text evidence="1">The sequence shown here is derived from an EMBL/GenBank/DDBJ whole genome shotgun (WGS) entry which is preliminary data.</text>
</comment>
<accession>A0A8H5G3H1</accession>
<evidence type="ECO:0000313" key="1">
    <source>
        <dbReference type="EMBL" id="KAF5357618.1"/>
    </source>
</evidence>
<name>A0A8H5G3H1_9AGAR</name>
<organism evidence="1 2">
    <name type="scientific">Tetrapyrgos nigripes</name>
    <dbReference type="NCBI Taxonomy" id="182062"/>
    <lineage>
        <taxon>Eukaryota</taxon>
        <taxon>Fungi</taxon>
        <taxon>Dikarya</taxon>
        <taxon>Basidiomycota</taxon>
        <taxon>Agaricomycotina</taxon>
        <taxon>Agaricomycetes</taxon>
        <taxon>Agaricomycetidae</taxon>
        <taxon>Agaricales</taxon>
        <taxon>Marasmiineae</taxon>
        <taxon>Marasmiaceae</taxon>
        <taxon>Tetrapyrgos</taxon>
    </lineage>
</organism>